<proteinExistence type="inferred from homology"/>
<keyword evidence="5" id="KW-0862">Zinc</keyword>
<comment type="similarity">
    <text evidence="1 6">Belongs to the neutral ceramidase family.</text>
</comment>
<evidence type="ECO:0000256" key="5">
    <source>
        <dbReference type="PIRSR" id="PIRSR606823-2"/>
    </source>
</evidence>
<keyword evidence="10" id="KW-1185">Reference proteome</keyword>
<feature type="binding site" evidence="5">
    <location>
        <position position="126"/>
    </location>
    <ligand>
        <name>Zn(2+)</name>
        <dbReference type="ChEBI" id="CHEBI:29105"/>
    </ligand>
</feature>
<dbReference type="EMBL" id="VIIS01001115">
    <property type="protein sequence ID" value="KAF0301861.1"/>
    <property type="molecule type" value="Genomic_DNA"/>
</dbReference>
<dbReference type="GO" id="GO:0017040">
    <property type="term" value="F:N-acylsphingosine amidohydrolase activity"/>
    <property type="evidence" value="ECO:0007669"/>
    <property type="project" value="UniProtKB-UniRule"/>
</dbReference>
<dbReference type="GO" id="GO:0005576">
    <property type="term" value="C:extracellular region"/>
    <property type="evidence" value="ECO:0007669"/>
    <property type="project" value="TreeGrafter"/>
</dbReference>
<name>A0A6A4WGC6_AMPAM</name>
<dbReference type="Gene3D" id="2.60.40.2300">
    <property type="entry name" value="Neutral/alkaline non-lysosomal ceramidase, C-terminal domain"/>
    <property type="match status" value="1"/>
</dbReference>
<dbReference type="GO" id="GO:0046872">
    <property type="term" value="F:metal ion binding"/>
    <property type="evidence" value="ECO:0007669"/>
    <property type="project" value="UniProtKB-KW"/>
</dbReference>
<evidence type="ECO:0000256" key="1">
    <source>
        <dbReference type="ARBA" id="ARBA00009835"/>
    </source>
</evidence>
<dbReference type="InterPro" id="IPR006823">
    <property type="entry name" value="Ceramidase_alk"/>
</dbReference>
<dbReference type="InterPro" id="IPR038445">
    <property type="entry name" value="NCDase_C_sf"/>
</dbReference>
<evidence type="ECO:0000256" key="2">
    <source>
        <dbReference type="ARBA" id="ARBA00011891"/>
    </source>
</evidence>
<sequence length="360" mass="39994">MGFSFAAGTTDGPGAFDFTQSDTTGNEFWDTIRDMIKKPSPELEACHKPKPILLATGEIDYPYAWQPQIVPVQLLRLGDVIIIGMPGELTTMAGRRIREAVTARYAEAGETVKVVISGLSNTYSDYITTYEEYQKQRYEGASTVYGPHTHQAYLQKFQELATAMIQGTPVVDEAQPPNLLDVQMSFVPGVVFDAAPLGHHFGDVTQQPTAGAFYPGETVVVKFVSGHPRNNPMTGRSFLEVLKLQEDGSWAVVATDASWETFFKWSRTDVLLGHSEVTITWNIPVDAAAGTYKIRHMGYHKPAVGMFRRAVYYMRSLFTGLFGRMLGRAGAPPQSTFYYEGETDTFQIAQPWLTLRSFGK</sequence>
<keyword evidence="4 6" id="KW-0378">Hydrolase</keyword>
<keyword evidence="5" id="KW-0479">Metal-binding</keyword>
<evidence type="ECO:0000256" key="4">
    <source>
        <dbReference type="ARBA" id="ARBA00022801"/>
    </source>
</evidence>
<reference evidence="9 10" key="1">
    <citation type="submission" date="2019-07" db="EMBL/GenBank/DDBJ databases">
        <title>Draft genome assembly of a fouling barnacle, Amphibalanus amphitrite (Darwin, 1854): The first reference genome for Thecostraca.</title>
        <authorList>
            <person name="Kim W."/>
        </authorList>
    </citation>
    <scope>NUCLEOTIDE SEQUENCE [LARGE SCALE GENOMIC DNA]</scope>
    <source>
        <strain evidence="9">SNU_AA5</strain>
        <tissue evidence="9">Soma without cirri and trophi</tissue>
    </source>
</reference>
<dbReference type="EC" id="3.5.1.23" evidence="2 6"/>
<feature type="domain" description="Neutral/alkaline non-lysosomal ceramidase N-terminal" evidence="7">
    <location>
        <begin position="1"/>
        <end position="155"/>
    </location>
</feature>
<dbReference type="InterPro" id="IPR031331">
    <property type="entry name" value="NEUT/ALK_ceramidase_C"/>
</dbReference>
<dbReference type="PANTHER" id="PTHR12670">
    <property type="entry name" value="CERAMIDASE"/>
    <property type="match status" value="1"/>
</dbReference>
<evidence type="ECO:0000259" key="7">
    <source>
        <dbReference type="Pfam" id="PF04734"/>
    </source>
</evidence>
<protein>
    <recommendedName>
        <fullName evidence="3 6">Neutral ceramidase</fullName>
        <ecNumber evidence="2 6">3.5.1.23</ecNumber>
    </recommendedName>
</protein>
<gene>
    <name evidence="9" type="ORF">FJT64_003072</name>
</gene>
<dbReference type="GO" id="GO:0046514">
    <property type="term" value="P:ceramide catabolic process"/>
    <property type="evidence" value="ECO:0007669"/>
    <property type="project" value="InterPro"/>
</dbReference>
<comment type="catalytic activity">
    <reaction evidence="6">
        <text>an N-acylsphing-4-enine + H2O = sphing-4-enine + a fatty acid</text>
        <dbReference type="Rhea" id="RHEA:20856"/>
        <dbReference type="ChEBI" id="CHEBI:15377"/>
        <dbReference type="ChEBI" id="CHEBI:28868"/>
        <dbReference type="ChEBI" id="CHEBI:52639"/>
        <dbReference type="ChEBI" id="CHEBI:57756"/>
        <dbReference type="EC" id="3.5.1.23"/>
    </reaction>
</comment>
<accession>A0A6A4WGC6</accession>
<comment type="caution">
    <text evidence="9">The sequence shown here is derived from an EMBL/GenBank/DDBJ whole genome shotgun (WGS) entry which is preliminary data.</text>
</comment>
<evidence type="ECO:0000313" key="10">
    <source>
        <dbReference type="Proteomes" id="UP000440578"/>
    </source>
</evidence>
<evidence type="ECO:0000259" key="8">
    <source>
        <dbReference type="Pfam" id="PF17048"/>
    </source>
</evidence>
<feature type="binding site" evidence="5">
    <location>
        <position position="88"/>
    </location>
    <ligand>
        <name>Zn(2+)</name>
        <dbReference type="ChEBI" id="CHEBI:29105"/>
    </ligand>
</feature>
<dbReference type="GO" id="GO:0046512">
    <property type="term" value="P:sphingosine biosynthetic process"/>
    <property type="evidence" value="ECO:0007669"/>
    <property type="project" value="TreeGrafter"/>
</dbReference>
<dbReference type="EMBL" id="VIIS01001115">
    <property type="protein sequence ID" value="KAF0301862.1"/>
    <property type="molecule type" value="Genomic_DNA"/>
</dbReference>
<evidence type="ECO:0000256" key="3">
    <source>
        <dbReference type="ARBA" id="ARBA00019235"/>
    </source>
</evidence>
<dbReference type="Pfam" id="PF04734">
    <property type="entry name" value="Ceramidase_alk"/>
    <property type="match status" value="1"/>
</dbReference>
<dbReference type="InterPro" id="IPR031329">
    <property type="entry name" value="NEUT/ALK_ceramidase_N"/>
</dbReference>
<organism evidence="9 10">
    <name type="scientific">Amphibalanus amphitrite</name>
    <name type="common">Striped barnacle</name>
    <name type="synonym">Balanus amphitrite</name>
    <dbReference type="NCBI Taxonomy" id="1232801"/>
    <lineage>
        <taxon>Eukaryota</taxon>
        <taxon>Metazoa</taxon>
        <taxon>Ecdysozoa</taxon>
        <taxon>Arthropoda</taxon>
        <taxon>Crustacea</taxon>
        <taxon>Multicrustacea</taxon>
        <taxon>Cirripedia</taxon>
        <taxon>Thoracica</taxon>
        <taxon>Thoracicalcarea</taxon>
        <taxon>Balanomorpha</taxon>
        <taxon>Balanoidea</taxon>
        <taxon>Balanidae</taxon>
        <taxon>Amphibalaninae</taxon>
        <taxon>Amphibalanus</taxon>
    </lineage>
</organism>
<dbReference type="Proteomes" id="UP000440578">
    <property type="component" value="Unassembled WGS sequence"/>
</dbReference>
<dbReference type="PANTHER" id="PTHR12670:SF1">
    <property type="entry name" value="NEUTRAL CERAMIDASE"/>
    <property type="match status" value="1"/>
</dbReference>
<dbReference type="GO" id="GO:0042759">
    <property type="term" value="P:long-chain fatty acid biosynthetic process"/>
    <property type="evidence" value="ECO:0007669"/>
    <property type="project" value="TreeGrafter"/>
</dbReference>
<keyword evidence="6" id="KW-0443">Lipid metabolism</keyword>
<dbReference type="Pfam" id="PF17048">
    <property type="entry name" value="Ceramidse_alk_C"/>
    <property type="match status" value="1"/>
</dbReference>
<dbReference type="OrthoDB" id="191371at2759"/>
<dbReference type="GO" id="GO:0016020">
    <property type="term" value="C:membrane"/>
    <property type="evidence" value="ECO:0007669"/>
    <property type="project" value="GOC"/>
</dbReference>
<feature type="domain" description="Neutral/alkaline non-lysosomal ceramidase C-terminal" evidence="8">
    <location>
        <begin position="157"/>
        <end position="304"/>
    </location>
</feature>
<comment type="cofactor">
    <cofactor evidence="5">
        <name>Zn(2+)</name>
        <dbReference type="ChEBI" id="CHEBI:29105"/>
    </cofactor>
    <text evidence="5">Binds 1 zinc ion per subunit.</text>
</comment>
<keyword evidence="6" id="KW-0746">Sphingolipid metabolism</keyword>
<evidence type="ECO:0000313" key="9">
    <source>
        <dbReference type="EMBL" id="KAF0301862.1"/>
    </source>
</evidence>
<evidence type="ECO:0000256" key="6">
    <source>
        <dbReference type="RuleBase" id="RU366019"/>
    </source>
</evidence>
<dbReference type="AlphaFoldDB" id="A0A6A4WGC6"/>